<reference evidence="1 2" key="1">
    <citation type="journal article" date="2023" name="Hortic Res">
        <title>Pangenome of water caltrop reveals structural variations and asymmetric subgenome divergence after allopolyploidization.</title>
        <authorList>
            <person name="Zhang X."/>
            <person name="Chen Y."/>
            <person name="Wang L."/>
            <person name="Yuan Y."/>
            <person name="Fang M."/>
            <person name="Shi L."/>
            <person name="Lu R."/>
            <person name="Comes H.P."/>
            <person name="Ma Y."/>
            <person name="Chen Y."/>
            <person name="Huang G."/>
            <person name="Zhou Y."/>
            <person name="Zheng Z."/>
            <person name="Qiu Y."/>
        </authorList>
    </citation>
    <scope>NUCLEOTIDE SEQUENCE [LARGE SCALE GENOMIC DNA]</scope>
    <source>
        <strain evidence="1">F231</strain>
    </source>
</reference>
<sequence length="95" mass="10386">MAGGLNFVNWWMGDNGRSGSGLLCHIPRHLHIHTCDSLPFRDGRAQGTTSSSSNRTVIVSPLVHREEASESTRLCCYPGEGLLGEEEEEGISSMR</sequence>
<dbReference type="EMBL" id="JAXQNO010000018">
    <property type="protein sequence ID" value="KAK4777059.1"/>
    <property type="molecule type" value="Genomic_DNA"/>
</dbReference>
<comment type="caution">
    <text evidence="1">The sequence shown here is derived from an EMBL/GenBank/DDBJ whole genome shotgun (WGS) entry which is preliminary data.</text>
</comment>
<proteinExistence type="predicted"/>
<protein>
    <submittedName>
        <fullName evidence="1">Uncharacterized protein</fullName>
    </submittedName>
</protein>
<evidence type="ECO:0000313" key="2">
    <source>
        <dbReference type="Proteomes" id="UP001346149"/>
    </source>
</evidence>
<evidence type="ECO:0000313" key="1">
    <source>
        <dbReference type="EMBL" id="KAK4777059.1"/>
    </source>
</evidence>
<gene>
    <name evidence="1" type="ORF">SAY86_005747</name>
</gene>
<dbReference type="AlphaFoldDB" id="A0AAN7L406"/>
<dbReference type="Proteomes" id="UP001346149">
    <property type="component" value="Unassembled WGS sequence"/>
</dbReference>
<name>A0AAN7L406_TRANT</name>
<keyword evidence="2" id="KW-1185">Reference proteome</keyword>
<organism evidence="1 2">
    <name type="scientific">Trapa natans</name>
    <name type="common">Water chestnut</name>
    <dbReference type="NCBI Taxonomy" id="22666"/>
    <lineage>
        <taxon>Eukaryota</taxon>
        <taxon>Viridiplantae</taxon>
        <taxon>Streptophyta</taxon>
        <taxon>Embryophyta</taxon>
        <taxon>Tracheophyta</taxon>
        <taxon>Spermatophyta</taxon>
        <taxon>Magnoliopsida</taxon>
        <taxon>eudicotyledons</taxon>
        <taxon>Gunneridae</taxon>
        <taxon>Pentapetalae</taxon>
        <taxon>rosids</taxon>
        <taxon>malvids</taxon>
        <taxon>Myrtales</taxon>
        <taxon>Lythraceae</taxon>
        <taxon>Trapa</taxon>
    </lineage>
</organism>
<accession>A0AAN7L406</accession>